<accession>A0A8W8L9J7</accession>
<keyword evidence="2" id="KW-1185">Reference proteome</keyword>
<protein>
    <submittedName>
        <fullName evidence="1">Uncharacterized protein</fullName>
    </submittedName>
</protein>
<dbReference type="EnsemblMetazoa" id="G27019.1">
    <property type="protein sequence ID" value="G27019.1:cds"/>
    <property type="gene ID" value="G27019"/>
</dbReference>
<proteinExistence type="predicted"/>
<organism evidence="1 2">
    <name type="scientific">Magallana gigas</name>
    <name type="common">Pacific oyster</name>
    <name type="synonym">Crassostrea gigas</name>
    <dbReference type="NCBI Taxonomy" id="29159"/>
    <lineage>
        <taxon>Eukaryota</taxon>
        <taxon>Metazoa</taxon>
        <taxon>Spiralia</taxon>
        <taxon>Lophotrochozoa</taxon>
        <taxon>Mollusca</taxon>
        <taxon>Bivalvia</taxon>
        <taxon>Autobranchia</taxon>
        <taxon>Pteriomorphia</taxon>
        <taxon>Ostreida</taxon>
        <taxon>Ostreoidea</taxon>
        <taxon>Ostreidae</taxon>
        <taxon>Magallana</taxon>
    </lineage>
</organism>
<dbReference type="AlphaFoldDB" id="A0A8W8L9J7"/>
<name>A0A8W8L9J7_MAGGI</name>
<evidence type="ECO:0000313" key="1">
    <source>
        <dbReference type="EnsemblMetazoa" id="G27019.1:cds"/>
    </source>
</evidence>
<sequence length="202" mass="23201">MGTREGKRGPCEAIPGQLSTDMDNQKLWDVAERLQRLIVSHDRAVQQMYLLDSKLQDMKNRLFHQRNSPRFLQLRQHWHSRLGMVEWMRDMYDEYRLRKWTEIQDLINNIFVTYSSEEVMTVLILAEVSSQSIGIFIENEEEGETSVTSESDVSQVEEVMMVEGGSEEGQGTQVSGEMAEVNTIVEDAEMEDVSTFSVATAL</sequence>
<dbReference type="Proteomes" id="UP000005408">
    <property type="component" value="Unassembled WGS sequence"/>
</dbReference>
<reference evidence="1" key="1">
    <citation type="submission" date="2022-08" db="UniProtKB">
        <authorList>
            <consortium name="EnsemblMetazoa"/>
        </authorList>
    </citation>
    <scope>IDENTIFICATION</scope>
    <source>
        <strain evidence="1">05x7-T-G4-1.051#20</strain>
    </source>
</reference>
<evidence type="ECO:0000313" key="2">
    <source>
        <dbReference type="Proteomes" id="UP000005408"/>
    </source>
</evidence>